<dbReference type="RefSeq" id="WP_100495750.1">
    <property type="nucleotide sequence ID" value="NZ_PGLQ01000001.1"/>
</dbReference>
<keyword evidence="2" id="KW-1185">Reference proteome</keyword>
<gene>
    <name evidence="1" type="ORF">CUU80_02265</name>
</gene>
<protein>
    <submittedName>
        <fullName evidence="1">Uncharacterized protein</fullName>
    </submittedName>
</protein>
<organism evidence="1 2">
    <name type="scientific">Bifidobacterium scaligerum</name>
    <dbReference type="NCBI Taxonomy" id="2052656"/>
    <lineage>
        <taxon>Bacteria</taxon>
        <taxon>Bacillati</taxon>
        <taxon>Actinomycetota</taxon>
        <taxon>Actinomycetes</taxon>
        <taxon>Bifidobacteriales</taxon>
        <taxon>Bifidobacteriaceae</taxon>
        <taxon>Bifidobacterium</taxon>
    </lineage>
</organism>
<dbReference type="Proteomes" id="UP000228755">
    <property type="component" value="Unassembled WGS sequence"/>
</dbReference>
<evidence type="ECO:0000313" key="1">
    <source>
        <dbReference type="EMBL" id="PJM79980.1"/>
    </source>
</evidence>
<proteinExistence type="predicted"/>
<sequence length="79" mass="8717">MSATESALPPLMSIQDMMEHTGKSYSLVSKWSSGARECPYGPPVRNGKFIMGWRPEVVAAVDERNTYSIADYLYGKAGK</sequence>
<dbReference type="AlphaFoldDB" id="A0A2M9HT45"/>
<reference evidence="1 2" key="1">
    <citation type="submission" date="2017-11" db="EMBL/GenBank/DDBJ databases">
        <title>Draft genome sequences of strains TRE 1, TRE D, TRE H and TRI 7, isolated from tamarins, belonging to four potential novel Bifidobacterium species.</title>
        <authorList>
            <person name="Mattarelli P."/>
            <person name="Modesto M."/>
            <person name="Bonetti A."/>
            <person name="Puglisi E."/>
            <person name="Morelli L."/>
        </authorList>
    </citation>
    <scope>NUCLEOTIDE SEQUENCE [LARGE SCALE GENOMIC DNA]</scope>
    <source>
        <strain evidence="2">TRED</strain>
    </source>
</reference>
<name>A0A2M9HT45_9BIFI</name>
<evidence type="ECO:0000313" key="2">
    <source>
        <dbReference type="Proteomes" id="UP000228755"/>
    </source>
</evidence>
<accession>A0A2M9HT45</accession>
<comment type="caution">
    <text evidence="1">The sequence shown here is derived from an EMBL/GenBank/DDBJ whole genome shotgun (WGS) entry which is preliminary data.</text>
</comment>
<dbReference type="OrthoDB" id="3234081at2"/>
<dbReference type="EMBL" id="PGLQ01000001">
    <property type="protein sequence ID" value="PJM79980.1"/>
    <property type="molecule type" value="Genomic_DNA"/>
</dbReference>